<feature type="region of interest" description="Disordered" evidence="1">
    <location>
        <begin position="176"/>
        <end position="234"/>
    </location>
</feature>
<gene>
    <name evidence="3" type="ORF">FNF29_07753</name>
</gene>
<dbReference type="InterPro" id="IPR036638">
    <property type="entry name" value="HLH_DNA-bd_sf"/>
</dbReference>
<evidence type="ECO:0000256" key="1">
    <source>
        <dbReference type="SAM" id="MobiDB-lite"/>
    </source>
</evidence>
<dbReference type="GO" id="GO:0046983">
    <property type="term" value="F:protein dimerization activity"/>
    <property type="evidence" value="ECO:0007669"/>
    <property type="project" value="InterPro"/>
</dbReference>
<feature type="domain" description="BHLH" evidence="2">
    <location>
        <begin position="449"/>
        <end position="504"/>
    </location>
</feature>
<feature type="compositionally biased region" description="Low complexity" evidence="1">
    <location>
        <begin position="201"/>
        <end position="214"/>
    </location>
</feature>
<sequence length="551" mass="56921">MWKVAGGFVDSAVAEIRAEAASGLLSPQHHAGHLEFPADGQLSPMGLGVDAMDVWHDNASPVGGGDDSAQPSLMGQHPPAELPPLGGHGAPAYGASPIGHGPGHAYGHGHGHGFDHRRPLDSSDWGSGLGSRGQAAGGAAVSTGASAPPPGRAPKRQAADMDGSDAHSMELHMPLTHRGAGHDRTGSSGSDPAVGRHSKHGSSGSHISAILSSGPMPPPPLPREAPHGFRPPELAGASTLSERVLGRPRALGSDAAPPALPSRQHGFAPHDPHPPSRAQQAAKYHHHQHHHHHQQQQQAQQQQYHHHHHAAQSASGPAAWAAQPAEPDAPCAPRKPAGHPSHGDPSPHHAHPASTAKRPRTDCVDVASLIAGRSPSSGLLSASASGTAAPALVAAAQSLAKHGASSSVSGGKPAVLPSRRPADEDEEDEDEEEDLAGATPARRNEAKERRRQRKNDRERRRRQEVSGAMDDLADVVQSLTGTARRNKSDKVTVLLGALRAIHGLTEGLRAVTSLVQSASHGPSKHQSPPPVVTEETAGIMAAALGSAPGRR</sequence>
<dbReference type="Pfam" id="PF00010">
    <property type="entry name" value="HLH"/>
    <property type="match status" value="1"/>
</dbReference>
<dbReference type="PROSITE" id="PS50888">
    <property type="entry name" value="BHLH"/>
    <property type="match status" value="1"/>
</dbReference>
<dbReference type="SUPFAM" id="SSF47459">
    <property type="entry name" value="HLH, helix-loop-helix DNA-binding domain"/>
    <property type="match status" value="1"/>
</dbReference>
<feature type="compositionally biased region" description="Basic residues" evidence="1">
    <location>
        <begin position="283"/>
        <end position="294"/>
    </location>
</feature>
<reference evidence="3 4" key="1">
    <citation type="submission" date="2019-07" db="EMBL/GenBank/DDBJ databases">
        <title>Genomes of Cafeteria roenbergensis.</title>
        <authorList>
            <person name="Fischer M.G."/>
            <person name="Hackl T."/>
            <person name="Roman M."/>
        </authorList>
    </citation>
    <scope>NUCLEOTIDE SEQUENCE [LARGE SCALE GENOMIC DNA]</scope>
    <source>
        <strain evidence="3 4">BVI</strain>
    </source>
</reference>
<feature type="region of interest" description="Disordered" evidence="1">
    <location>
        <begin position="403"/>
        <end position="469"/>
    </location>
</feature>
<dbReference type="EMBL" id="VLTN01000076">
    <property type="protein sequence ID" value="KAA0146872.1"/>
    <property type="molecule type" value="Genomic_DNA"/>
</dbReference>
<feature type="compositionally biased region" description="Low complexity" evidence="1">
    <location>
        <begin position="311"/>
        <end position="325"/>
    </location>
</feature>
<evidence type="ECO:0000313" key="3">
    <source>
        <dbReference type="EMBL" id="KAA0146872.1"/>
    </source>
</evidence>
<organism evidence="3 4">
    <name type="scientific">Cafeteria roenbergensis</name>
    <name type="common">Marine flagellate</name>
    <dbReference type="NCBI Taxonomy" id="33653"/>
    <lineage>
        <taxon>Eukaryota</taxon>
        <taxon>Sar</taxon>
        <taxon>Stramenopiles</taxon>
        <taxon>Bigyra</taxon>
        <taxon>Opalozoa</taxon>
        <taxon>Bicosoecida</taxon>
        <taxon>Cafeteriaceae</taxon>
        <taxon>Cafeteria</taxon>
    </lineage>
</organism>
<name>A0A5A8C1B7_CAFRO</name>
<feature type="compositionally biased region" description="Basic and acidic residues" evidence="1">
    <location>
        <begin position="112"/>
        <end position="121"/>
    </location>
</feature>
<protein>
    <recommendedName>
        <fullName evidence="2">BHLH domain-containing protein</fullName>
    </recommendedName>
</protein>
<feature type="region of interest" description="Disordered" evidence="1">
    <location>
        <begin position="250"/>
        <end position="361"/>
    </location>
</feature>
<comment type="caution">
    <text evidence="3">The sequence shown here is derived from an EMBL/GenBank/DDBJ whole genome shotgun (WGS) entry which is preliminary data.</text>
</comment>
<proteinExistence type="predicted"/>
<feature type="compositionally biased region" description="Low complexity" evidence="1">
    <location>
        <begin position="122"/>
        <end position="146"/>
    </location>
</feature>
<dbReference type="Gene3D" id="4.10.280.10">
    <property type="entry name" value="Helix-loop-helix DNA-binding domain"/>
    <property type="match status" value="1"/>
</dbReference>
<dbReference type="AlphaFoldDB" id="A0A5A8C1B7"/>
<keyword evidence="4" id="KW-1185">Reference proteome</keyword>
<dbReference type="SMART" id="SM00353">
    <property type="entry name" value="HLH"/>
    <property type="match status" value="1"/>
</dbReference>
<feature type="compositionally biased region" description="Basic and acidic residues" evidence="1">
    <location>
        <begin position="455"/>
        <end position="464"/>
    </location>
</feature>
<feature type="compositionally biased region" description="Acidic residues" evidence="1">
    <location>
        <begin position="423"/>
        <end position="435"/>
    </location>
</feature>
<dbReference type="InterPro" id="IPR011598">
    <property type="entry name" value="bHLH_dom"/>
</dbReference>
<evidence type="ECO:0000313" key="4">
    <source>
        <dbReference type="Proteomes" id="UP000323011"/>
    </source>
</evidence>
<dbReference type="Proteomes" id="UP000323011">
    <property type="component" value="Unassembled WGS sequence"/>
</dbReference>
<feature type="region of interest" description="Disordered" evidence="1">
    <location>
        <begin position="59"/>
        <end position="162"/>
    </location>
</feature>
<accession>A0A5A8C1B7</accession>
<evidence type="ECO:0000259" key="2">
    <source>
        <dbReference type="PROSITE" id="PS50888"/>
    </source>
</evidence>